<dbReference type="Gene3D" id="1.10.150.20">
    <property type="entry name" value="5' to 3' exonuclease, C-terminal subdomain"/>
    <property type="match status" value="1"/>
</dbReference>
<dbReference type="PROSITE" id="PS50173">
    <property type="entry name" value="UMUC"/>
    <property type="match status" value="1"/>
</dbReference>
<evidence type="ECO:0000256" key="5">
    <source>
        <dbReference type="ARBA" id="ARBA00023236"/>
    </source>
</evidence>
<feature type="domain" description="UmuC" evidence="6">
    <location>
        <begin position="4"/>
        <end position="188"/>
    </location>
</feature>
<dbReference type="Proteomes" id="UP000774958">
    <property type="component" value="Unassembled WGS sequence"/>
</dbReference>
<keyword evidence="3" id="KW-0741">SOS mutagenesis</keyword>
<comment type="similarity">
    <text evidence="1">Belongs to the DNA polymerase type-Y family.</text>
</comment>
<organism evidence="7 8">
    <name type="scientific">Aeromonas schubertii</name>
    <dbReference type="NCBI Taxonomy" id="652"/>
    <lineage>
        <taxon>Bacteria</taxon>
        <taxon>Pseudomonadati</taxon>
        <taxon>Pseudomonadota</taxon>
        <taxon>Gammaproteobacteria</taxon>
        <taxon>Aeromonadales</taxon>
        <taxon>Aeromonadaceae</taxon>
        <taxon>Aeromonas</taxon>
    </lineage>
</organism>
<accession>A0ABS7VA16</accession>
<evidence type="ECO:0000313" key="8">
    <source>
        <dbReference type="Proteomes" id="UP000774958"/>
    </source>
</evidence>
<evidence type="ECO:0000256" key="3">
    <source>
        <dbReference type="ARBA" id="ARBA00023199"/>
    </source>
</evidence>
<keyword evidence="8" id="KW-1185">Reference proteome</keyword>
<reference evidence="7 8" key="1">
    <citation type="submission" date="2021-09" db="EMBL/GenBank/DDBJ databases">
        <title>Aeromonas schubertii isolated from Asian sea bass.</title>
        <authorList>
            <person name="Pinpimai K."/>
        </authorList>
    </citation>
    <scope>NUCLEOTIDE SEQUENCE [LARGE SCALE GENOMIC DNA]</scope>
    <source>
        <strain evidence="7 8">CHULA2021a</strain>
    </source>
</reference>
<name>A0ABS7VA16_9GAMM</name>
<dbReference type="InterPro" id="IPR043128">
    <property type="entry name" value="Rev_trsase/Diguanyl_cyclase"/>
</dbReference>
<dbReference type="InterPro" id="IPR025188">
    <property type="entry name" value="DUF4113"/>
</dbReference>
<keyword evidence="2" id="KW-0227">DNA damage</keyword>
<dbReference type="Gene3D" id="3.40.1170.60">
    <property type="match status" value="1"/>
</dbReference>
<dbReference type="InterPro" id="IPR017961">
    <property type="entry name" value="DNA_pol_Y-fam_little_finger"/>
</dbReference>
<dbReference type="Pfam" id="PF13438">
    <property type="entry name" value="DUF4113"/>
    <property type="match status" value="1"/>
</dbReference>
<dbReference type="PANTHER" id="PTHR11076">
    <property type="entry name" value="DNA REPAIR POLYMERASE UMUC / TRANSFERASE FAMILY MEMBER"/>
    <property type="match status" value="1"/>
</dbReference>
<dbReference type="RefSeq" id="WP_224162399.1">
    <property type="nucleotide sequence ID" value="NZ_JAIRBT010000006.1"/>
</dbReference>
<gene>
    <name evidence="7" type="ORF">LA374_06010</name>
</gene>
<sequence>MNAYALVDVNNFYASCERLFRPDLNGRPLVVLSNNDGCVVSRSPEAKALGVRMAVPFFQIRKEFEAQGGVWFSSNYALYGDLSQRVMSLLEQHSPRVEIYSIDEAFLELGERWAGDLEAYGRQLRDRVRQWTGLTVGVGIAPTKTLAKLANYAAKRWPATGGVVDLRDAARRHRLMTITPVGEVWGIGRRLSTRLQAEGIETIAQLLAHRPAYWRSRYGVVLERTVQELCGLPCRELEPPEPRQQVLCSRSFGHPIDTQERLNQALATFIERAAEKLRQQSLCTGHLTLFVRANPFRAPESPALHLSLPLATPSDDTGHLLILVRPHLDTLWQPSLKYQKGGVMLTDLRPRDQCQSDLFCPSPDPRRQALMQTVDRIRARGLGQLHYAAQGLREPEWMMRQEHKSPDYTHSLADLPRVRA</sequence>
<dbReference type="Pfam" id="PF11799">
    <property type="entry name" value="IMS_C"/>
    <property type="match status" value="1"/>
</dbReference>
<evidence type="ECO:0000256" key="1">
    <source>
        <dbReference type="ARBA" id="ARBA00010945"/>
    </source>
</evidence>
<keyword evidence="5" id="KW-0742">SOS response</keyword>
<dbReference type="InterPro" id="IPR001126">
    <property type="entry name" value="UmuC"/>
</dbReference>
<evidence type="ECO:0000259" key="6">
    <source>
        <dbReference type="PROSITE" id="PS50173"/>
    </source>
</evidence>
<dbReference type="InterPro" id="IPR043502">
    <property type="entry name" value="DNA/RNA_pol_sf"/>
</dbReference>
<evidence type="ECO:0000256" key="2">
    <source>
        <dbReference type="ARBA" id="ARBA00022763"/>
    </source>
</evidence>
<proteinExistence type="inferred from homology"/>
<dbReference type="CDD" id="cd01700">
    <property type="entry name" value="PolY_Pol_V_umuC"/>
    <property type="match status" value="1"/>
</dbReference>
<dbReference type="NCBIfam" id="NF002955">
    <property type="entry name" value="PRK03609.1"/>
    <property type="match status" value="1"/>
</dbReference>
<comment type="caution">
    <text evidence="7">The sequence shown here is derived from an EMBL/GenBank/DDBJ whole genome shotgun (WGS) entry which is preliminary data.</text>
</comment>
<dbReference type="InterPro" id="IPR050116">
    <property type="entry name" value="DNA_polymerase-Y"/>
</dbReference>
<dbReference type="Pfam" id="PF00817">
    <property type="entry name" value="IMS"/>
    <property type="match status" value="1"/>
</dbReference>
<dbReference type="PANTHER" id="PTHR11076:SF34">
    <property type="entry name" value="PROTEIN UMUC"/>
    <property type="match status" value="1"/>
</dbReference>
<dbReference type="SUPFAM" id="SSF56672">
    <property type="entry name" value="DNA/RNA polymerases"/>
    <property type="match status" value="1"/>
</dbReference>
<keyword evidence="4" id="KW-0234">DNA repair</keyword>
<protein>
    <submittedName>
        <fullName evidence="7">Y-family DNA polymerase</fullName>
    </submittedName>
</protein>
<dbReference type="EMBL" id="JAIRBT010000006">
    <property type="protein sequence ID" value="MBZ6065758.1"/>
    <property type="molecule type" value="Genomic_DNA"/>
</dbReference>
<evidence type="ECO:0000256" key="4">
    <source>
        <dbReference type="ARBA" id="ARBA00023204"/>
    </source>
</evidence>
<dbReference type="Gene3D" id="3.30.70.270">
    <property type="match status" value="1"/>
</dbReference>
<evidence type="ECO:0000313" key="7">
    <source>
        <dbReference type="EMBL" id="MBZ6065758.1"/>
    </source>
</evidence>